<dbReference type="SMART" id="SM00698">
    <property type="entry name" value="MORN"/>
    <property type="match status" value="5"/>
</dbReference>
<dbReference type="EMBL" id="AHGT01000058">
    <property type="protein sequence ID" value="ESU36081.1"/>
    <property type="molecule type" value="Genomic_DNA"/>
</dbReference>
<proteinExistence type="predicted"/>
<dbReference type="PANTHER" id="PTHR43215:SF14">
    <property type="entry name" value="RADIAL SPOKE HEAD 1 HOMOLOG"/>
    <property type="match status" value="1"/>
</dbReference>
<name>V6TB32_GIAIN</name>
<evidence type="ECO:0000256" key="1">
    <source>
        <dbReference type="ARBA" id="ARBA00022737"/>
    </source>
</evidence>
<accession>V6TB32</accession>
<dbReference type="VEuPathDB" id="GiardiaDB:QR46_2581"/>
<dbReference type="AlphaFoldDB" id="V6TB32"/>
<reference evidence="2 3" key="2">
    <citation type="journal article" date="2013" name="Genome Biol. Evol.">
        <title>Genome sequencing of Giardia lamblia genotypes A2 and B isolates (DH and GS) and comparative analysis with the genomes of genotypes A1 and E (WB and Pig).</title>
        <authorList>
            <person name="Adam R.D."/>
            <person name="Dahlstrom E.W."/>
            <person name="Martens C.A."/>
            <person name="Bruno D.P."/>
            <person name="Barbian K.D."/>
            <person name="Ricklefs S.M."/>
            <person name="Hernandez M.M."/>
            <person name="Narla N.P."/>
            <person name="Patel R.B."/>
            <person name="Porcella S.F."/>
            <person name="Nash T.E."/>
        </authorList>
    </citation>
    <scope>NUCLEOTIDE SEQUENCE [LARGE SCALE GENOMIC DNA]</scope>
    <source>
        <strain evidence="2 3">DH</strain>
    </source>
</reference>
<dbReference type="VEuPathDB" id="GiardiaDB:DHA2_13606"/>
<dbReference type="VEuPathDB" id="GiardiaDB:GL50581_950"/>
<organism evidence="2 3">
    <name type="scientific">Giardia intestinalis</name>
    <name type="common">Giardia lamblia</name>
    <dbReference type="NCBI Taxonomy" id="5741"/>
    <lineage>
        <taxon>Eukaryota</taxon>
        <taxon>Metamonada</taxon>
        <taxon>Diplomonadida</taxon>
        <taxon>Hexamitidae</taxon>
        <taxon>Giardiinae</taxon>
        <taxon>Giardia</taxon>
    </lineage>
</organism>
<dbReference type="Pfam" id="PF02493">
    <property type="entry name" value="MORN"/>
    <property type="match status" value="5"/>
</dbReference>
<evidence type="ECO:0000313" key="2">
    <source>
        <dbReference type="EMBL" id="ESU36081.1"/>
    </source>
</evidence>
<dbReference type="Gene3D" id="2.20.110.10">
    <property type="entry name" value="Histone H3 K4-specific methyltransferase SET7/9 N-terminal domain"/>
    <property type="match status" value="1"/>
</dbReference>
<feature type="non-terminal residue" evidence="2">
    <location>
        <position position="1"/>
    </location>
</feature>
<sequence length="582" mass="64341">VSEFQKQIFCSVGGSMRASLSTGNIDPMKNLTSVRAVFSPDGSAYKGTWYNSLRHGQGTHIYPNGDCYTGEWAFNLPQGYGEFYTCLEPRPGKGVKKVIPDDPASCSTLVLTYAGYWDRGERHHFGKYYYSPNERYEGMWHQGLRSGFGCHFYPETLQPCNLLLSREEHLKQLDKVANNVLAQKHIVVHSDLFRSNVKRGVSRPSQYKKITIKSSKFPFGCIYKGMWNADRRHGLGRVIFPNGDVFIGTFSSDYAYGIGVRYSVDSRTVMQGFYDERGQCVCSQVRSGFTAEDLKIVLAVWTEPCAPYVGINETVRSIIRTALYQDGEFSKLCSTAGGSIVTNSRPLQFTDVTISALGNDGEEPLDNTIGVPGVQCAGEQMGADSVIFHQGKAFSPQRRIPDLISYQGGLLSPAKVRTNAGNLSSIPGKIKITGIDVADQDAESGLYSEVLQRASSKLSDKVGSEYDALESAFVAKMNASKIPVSRTDAGIESVLSNYSAQEYPYLYQPDDSEFDIEGIKANINNLMKMARKLPIGCASDRGEVDKLLDLPLESDFKYFPESKLINGDLVILETLRSLVNVE</sequence>
<protein>
    <submittedName>
        <fullName evidence="2">Putative MORN domain protein</fullName>
    </submittedName>
</protein>
<dbReference type="PANTHER" id="PTHR43215">
    <property type="entry name" value="RADIAL SPOKE HEAD 1 HOMOLOG"/>
    <property type="match status" value="1"/>
</dbReference>
<dbReference type="SUPFAM" id="SSF82185">
    <property type="entry name" value="Histone H3 K4-specific methyltransferase SET7/9 N-terminal domain"/>
    <property type="match status" value="2"/>
</dbReference>
<keyword evidence="1" id="KW-0677">Repeat</keyword>
<evidence type="ECO:0000313" key="3">
    <source>
        <dbReference type="Proteomes" id="UP000018320"/>
    </source>
</evidence>
<reference evidence="3" key="1">
    <citation type="submission" date="2012-02" db="EMBL/GenBank/DDBJ databases">
        <title>Genome sequencing of Giardia lamblia Genotypes A2 and B isolates (DH and GS) and comparative analysis with the genomes of Genotypes A1 and E (WB and Pig).</title>
        <authorList>
            <person name="Adam R."/>
            <person name="Dahlstrom E."/>
            <person name="Martens C."/>
            <person name="Bruno D."/>
            <person name="Barbian K."/>
            <person name="Porcella S.F."/>
            <person name="Nash T."/>
        </authorList>
    </citation>
    <scope>NUCLEOTIDE SEQUENCE</scope>
    <source>
        <strain evidence="3">DH</strain>
    </source>
</reference>
<dbReference type="Proteomes" id="UP000018320">
    <property type="component" value="Unassembled WGS sequence"/>
</dbReference>
<gene>
    <name evidence="2" type="ORF">DHA2_13606</name>
</gene>
<dbReference type="VEuPathDB" id="GiardiaDB:GL50803_0013606"/>
<comment type="caution">
    <text evidence="2">The sequence shown here is derived from an EMBL/GenBank/DDBJ whole genome shotgun (WGS) entry which is preliminary data.</text>
</comment>
<dbReference type="InterPro" id="IPR003409">
    <property type="entry name" value="MORN"/>
</dbReference>